<keyword evidence="11" id="KW-1185">Reference proteome</keyword>
<dbReference type="InterPro" id="IPR036749">
    <property type="entry name" value="Expansin_CBD_sf"/>
</dbReference>
<feature type="compositionally biased region" description="Basic residues" evidence="6">
    <location>
        <begin position="29"/>
        <end position="47"/>
    </location>
</feature>
<dbReference type="PROSITE" id="PS50842">
    <property type="entry name" value="EXPANSIN_EG45"/>
    <property type="match status" value="1"/>
</dbReference>
<dbReference type="EMBL" id="CM029038">
    <property type="protein sequence ID" value="KAG2652827.1"/>
    <property type="molecule type" value="Genomic_DNA"/>
</dbReference>
<evidence type="ECO:0000259" key="9">
    <source>
        <dbReference type="PROSITE" id="PS50843"/>
    </source>
</evidence>
<dbReference type="Pfam" id="PF01357">
    <property type="entry name" value="Expansin_C"/>
    <property type="match status" value="1"/>
</dbReference>
<dbReference type="InterPro" id="IPR009009">
    <property type="entry name" value="RlpA-like_DPBB"/>
</dbReference>
<evidence type="ECO:0000259" key="8">
    <source>
        <dbReference type="PROSITE" id="PS50842"/>
    </source>
</evidence>
<comment type="subcellular location">
    <subcellularLocation>
        <location evidence="1">Secreted</location>
        <location evidence="1">Cell wall</location>
    </subcellularLocation>
</comment>
<dbReference type="SUPFAM" id="SSF50685">
    <property type="entry name" value="Barwin-like endoglucanases"/>
    <property type="match status" value="1"/>
</dbReference>
<dbReference type="SUPFAM" id="SSF49590">
    <property type="entry name" value="PHL pollen allergen"/>
    <property type="match status" value="1"/>
</dbReference>
<evidence type="ECO:0000313" key="11">
    <source>
        <dbReference type="Proteomes" id="UP000823388"/>
    </source>
</evidence>
<dbReference type="SMART" id="SM00837">
    <property type="entry name" value="DPBB_1"/>
    <property type="match status" value="1"/>
</dbReference>
<feature type="domain" description="Expansin-like EG45" evidence="8">
    <location>
        <begin position="122"/>
        <end position="232"/>
    </location>
</feature>
<dbReference type="Gene3D" id="2.40.40.10">
    <property type="entry name" value="RlpA-like domain"/>
    <property type="match status" value="1"/>
</dbReference>
<dbReference type="InterPro" id="IPR005795">
    <property type="entry name" value="LolPI"/>
</dbReference>
<evidence type="ECO:0000256" key="4">
    <source>
        <dbReference type="ARBA" id="ARBA00022525"/>
    </source>
</evidence>
<dbReference type="InterPro" id="IPR007112">
    <property type="entry name" value="Expansin/allergen_DPBB_dom"/>
</dbReference>
<dbReference type="CDD" id="cd22275">
    <property type="entry name" value="DPBB_EXPB_N"/>
    <property type="match status" value="1"/>
</dbReference>
<dbReference type="GO" id="GO:0005576">
    <property type="term" value="C:extracellular region"/>
    <property type="evidence" value="ECO:0007669"/>
    <property type="project" value="InterPro"/>
</dbReference>
<reference evidence="10" key="1">
    <citation type="submission" date="2020-05" db="EMBL/GenBank/DDBJ databases">
        <title>WGS assembly of Panicum virgatum.</title>
        <authorList>
            <person name="Lovell J.T."/>
            <person name="Jenkins J."/>
            <person name="Shu S."/>
            <person name="Juenger T.E."/>
            <person name="Schmutz J."/>
        </authorList>
    </citation>
    <scope>NUCLEOTIDE SEQUENCE</scope>
    <source>
        <strain evidence="10">AP13</strain>
    </source>
</reference>
<dbReference type="Proteomes" id="UP000823388">
    <property type="component" value="Chromosome 1N"/>
</dbReference>
<evidence type="ECO:0000256" key="7">
    <source>
        <dbReference type="SAM" id="SignalP"/>
    </source>
</evidence>
<dbReference type="Pfam" id="PF03330">
    <property type="entry name" value="DPBB_1"/>
    <property type="match status" value="1"/>
</dbReference>
<evidence type="ECO:0000256" key="1">
    <source>
        <dbReference type="ARBA" id="ARBA00004191"/>
    </source>
</evidence>
<proteinExistence type="inferred from homology"/>
<feature type="region of interest" description="Disordered" evidence="6">
    <location>
        <begin position="29"/>
        <end position="55"/>
    </location>
</feature>
<keyword evidence="5 7" id="KW-0732">Signal</keyword>
<feature type="signal peptide" evidence="7">
    <location>
        <begin position="1"/>
        <end position="24"/>
    </location>
</feature>
<evidence type="ECO:0000256" key="6">
    <source>
        <dbReference type="SAM" id="MobiDB-lite"/>
    </source>
</evidence>
<comment type="similarity">
    <text evidence="2">Belongs to the expansin family. Expansin B subfamily.</text>
</comment>
<accession>A0A8T0X2C7</accession>
<dbReference type="PANTHER" id="PTHR31692:SF50">
    <property type="entry name" value="EXPANSIN-B11"/>
    <property type="match status" value="1"/>
</dbReference>
<dbReference type="AlphaFoldDB" id="A0A8T0X2C7"/>
<organism evidence="10 11">
    <name type="scientific">Panicum virgatum</name>
    <name type="common">Blackwell switchgrass</name>
    <dbReference type="NCBI Taxonomy" id="38727"/>
    <lineage>
        <taxon>Eukaryota</taxon>
        <taxon>Viridiplantae</taxon>
        <taxon>Streptophyta</taxon>
        <taxon>Embryophyta</taxon>
        <taxon>Tracheophyta</taxon>
        <taxon>Spermatophyta</taxon>
        <taxon>Magnoliopsida</taxon>
        <taxon>Liliopsida</taxon>
        <taxon>Poales</taxon>
        <taxon>Poaceae</taxon>
        <taxon>PACMAD clade</taxon>
        <taxon>Panicoideae</taxon>
        <taxon>Panicodae</taxon>
        <taxon>Paniceae</taxon>
        <taxon>Panicinae</taxon>
        <taxon>Panicum</taxon>
        <taxon>Panicum sect. Hiantes</taxon>
    </lineage>
</organism>
<protein>
    <submittedName>
        <fullName evidence="10">Uncharacterized protein</fullName>
    </submittedName>
</protein>
<evidence type="ECO:0000256" key="3">
    <source>
        <dbReference type="ARBA" id="ARBA00022512"/>
    </source>
</evidence>
<keyword evidence="3" id="KW-0134">Cell wall</keyword>
<dbReference type="InterPro" id="IPR007117">
    <property type="entry name" value="Expansin_CBD"/>
</dbReference>
<evidence type="ECO:0000313" key="10">
    <source>
        <dbReference type="EMBL" id="KAG2652828.1"/>
    </source>
</evidence>
<dbReference type="InterPro" id="IPR036908">
    <property type="entry name" value="RlpA-like_sf"/>
</dbReference>
<keyword evidence="4" id="KW-0964">Secreted</keyword>
<sequence>MVKSYTLLFGAVVVLALLVSPIACTRKLARPPRHRRSTHRPAVRSRSNHTATPSASYPYGSGGWLSAGATYYGAPDGDGSDVLWRARRRRQRRLVRGCLFYCLSVSIARRVDMERGKFVYAGGACGYQTAVGQRPFSSMIAAGSPSLFKGGKGCGACYEVKCNSNPACSGQPATVVITDECPGGVCLAEAAHFDMSGTSMGAMAKPGMADRLRAAGILKVQYKRVPCKYSGVNIAFRVDQGSNPFYMEVLVEFEAGDGDLNAVDLMEAGCSTWTPMVQNWGALWRYNSNTGKALRAPFSLRLTSDSGKVLVANNVIPAGWKPGATYRSLVNYS</sequence>
<dbReference type="EMBL" id="CM029038">
    <property type="protein sequence ID" value="KAG2652828.1"/>
    <property type="molecule type" value="Genomic_DNA"/>
</dbReference>
<evidence type="ECO:0000256" key="5">
    <source>
        <dbReference type="ARBA" id="ARBA00022729"/>
    </source>
</evidence>
<feature type="domain" description="Expansin-like CBD" evidence="9">
    <location>
        <begin position="245"/>
        <end position="328"/>
    </location>
</feature>
<dbReference type="Gene3D" id="2.60.40.760">
    <property type="entry name" value="Expansin, cellulose-binding-like domain"/>
    <property type="match status" value="1"/>
</dbReference>
<gene>
    <name evidence="10" type="ORF">PVAP13_1NG382900</name>
</gene>
<feature type="chain" id="PRO_5036435263" evidence="7">
    <location>
        <begin position="25"/>
        <end position="333"/>
    </location>
</feature>
<dbReference type="PRINTS" id="PR00829">
    <property type="entry name" value="LOLP1ALLERGN"/>
</dbReference>
<evidence type="ECO:0000256" key="2">
    <source>
        <dbReference type="ARBA" id="ARBA00005650"/>
    </source>
</evidence>
<dbReference type="PANTHER" id="PTHR31692">
    <property type="entry name" value="EXPANSIN-B3"/>
    <property type="match status" value="1"/>
</dbReference>
<name>A0A8T0X2C7_PANVG</name>
<dbReference type="PROSITE" id="PS50843">
    <property type="entry name" value="EXPANSIN_CBD"/>
    <property type="match status" value="1"/>
</dbReference>
<comment type="caution">
    <text evidence="10">The sequence shown here is derived from an EMBL/GenBank/DDBJ whole genome shotgun (WGS) entry which is preliminary data.</text>
</comment>